<evidence type="ECO:0000256" key="2">
    <source>
        <dbReference type="ARBA" id="ARBA00022803"/>
    </source>
</evidence>
<proteinExistence type="predicted"/>
<feature type="coiled-coil region" evidence="4">
    <location>
        <begin position="360"/>
        <end position="387"/>
    </location>
</feature>
<organism evidence="5 6">
    <name type="scientific">Marasmiellus scandens</name>
    <dbReference type="NCBI Taxonomy" id="2682957"/>
    <lineage>
        <taxon>Eukaryota</taxon>
        <taxon>Fungi</taxon>
        <taxon>Dikarya</taxon>
        <taxon>Basidiomycota</taxon>
        <taxon>Agaricomycotina</taxon>
        <taxon>Agaricomycetes</taxon>
        <taxon>Agaricomycetidae</taxon>
        <taxon>Agaricales</taxon>
        <taxon>Marasmiineae</taxon>
        <taxon>Omphalotaceae</taxon>
        <taxon>Marasmiellus</taxon>
    </lineage>
</organism>
<dbReference type="PANTHER" id="PTHR45831:SF2">
    <property type="entry name" value="LD24721P"/>
    <property type="match status" value="1"/>
</dbReference>
<comment type="caution">
    <text evidence="5">The sequence shown here is derived from an EMBL/GenBank/DDBJ whole genome shotgun (WGS) entry which is preliminary data.</text>
</comment>
<dbReference type="Proteomes" id="UP001498398">
    <property type="component" value="Unassembled WGS sequence"/>
</dbReference>
<dbReference type="SMART" id="SM00028">
    <property type="entry name" value="TPR"/>
    <property type="match status" value="3"/>
</dbReference>
<evidence type="ECO:0000256" key="1">
    <source>
        <dbReference type="ARBA" id="ARBA00022737"/>
    </source>
</evidence>
<keyword evidence="1" id="KW-0677">Repeat</keyword>
<dbReference type="InterPro" id="IPR019734">
    <property type="entry name" value="TPR_rpt"/>
</dbReference>
<dbReference type="PROSITE" id="PS50005">
    <property type="entry name" value="TPR"/>
    <property type="match status" value="1"/>
</dbReference>
<accession>A0ABR1K523</accession>
<dbReference type="PANTHER" id="PTHR45831">
    <property type="entry name" value="LD24721P"/>
    <property type="match status" value="1"/>
</dbReference>
<evidence type="ECO:0008006" key="7">
    <source>
        <dbReference type="Google" id="ProtNLM"/>
    </source>
</evidence>
<keyword evidence="6" id="KW-1185">Reference proteome</keyword>
<dbReference type="Pfam" id="PF13414">
    <property type="entry name" value="TPR_11"/>
    <property type="match status" value="1"/>
</dbReference>
<dbReference type="InterPro" id="IPR011990">
    <property type="entry name" value="TPR-like_helical_dom_sf"/>
</dbReference>
<sequence length="556" mass="63426">MSDNSAQVQKLKDEGNAFYSSKDYPAAITKYSEAIELDDSNALIYANRAACRLAIKHYLDALADATKAADLDPTYSKAWARCAAAYEALGQYRGSQHMWKKALEVLPPEDKLTPAEKRLKQQYEAGLKTSNVAVGREAKLSKDVHQVRKDQGDLPWEVASKILDELQRTGDINSSAWTIYAANKDFTQAVEAIKAFKKERRGEGEMIFAKLGTVADLTNAILRDARIFRIPESDFLIKLVEQLKFERFQTKSWHGEPYGPEVVKREAVERLRTQSQDEVRRALTTTVREWIMFGFLSTKVNPNYTSAVEYLQRALDIINWGREEWKDVPPKDRGVIFNLTFRRGVWNLLLQATLEAFTECESEEQQREHLENLKRHAEGLIRDVEDNPPNMEELGGQIDPGFKWSFFDNIRGNAFACIGFYYVQLSEMNDPDADPDHVSKHMLAASKCYYKAASGYPEDDYNYPWYLNCAFQYMAPIGAPTNLVMEILERIRLALPKVNNLWFRQEGMAQPERVKTYEKLAKIEERAKELISEGKMGGDDGSEPFDWVGVTDGLGE</sequence>
<dbReference type="EMBL" id="JBANRG010000001">
    <property type="protein sequence ID" value="KAK7471996.1"/>
    <property type="molecule type" value="Genomic_DNA"/>
</dbReference>
<dbReference type="InterPro" id="IPR047150">
    <property type="entry name" value="SGT"/>
</dbReference>
<reference evidence="5 6" key="1">
    <citation type="submission" date="2024-01" db="EMBL/GenBank/DDBJ databases">
        <title>A draft genome for the cacao thread blight pathogen Marasmiellus scandens.</title>
        <authorList>
            <person name="Baruah I.K."/>
            <person name="Leung J."/>
            <person name="Bukari Y."/>
            <person name="Amoako-Attah I."/>
            <person name="Meinhardt L.W."/>
            <person name="Bailey B.A."/>
            <person name="Cohen S.P."/>
        </authorList>
    </citation>
    <scope>NUCLEOTIDE SEQUENCE [LARGE SCALE GENOMIC DNA]</scope>
    <source>
        <strain evidence="5 6">GH-19</strain>
    </source>
</reference>
<evidence type="ECO:0000256" key="4">
    <source>
        <dbReference type="SAM" id="Coils"/>
    </source>
</evidence>
<evidence type="ECO:0000313" key="6">
    <source>
        <dbReference type="Proteomes" id="UP001498398"/>
    </source>
</evidence>
<dbReference type="Gene3D" id="1.25.40.10">
    <property type="entry name" value="Tetratricopeptide repeat domain"/>
    <property type="match status" value="1"/>
</dbReference>
<dbReference type="SUPFAM" id="SSF48452">
    <property type="entry name" value="TPR-like"/>
    <property type="match status" value="1"/>
</dbReference>
<keyword evidence="4" id="KW-0175">Coiled coil</keyword>
<evidence type="ECO:0000256" key="3">
    <source>
        <dbReference type="PROSITE-ProRule" id="PRU00339"/>
    </source>
</evidence>
<keyword evidence="2 3" id="KW-0802">TPR repeat</keyword>
<protein>
    <recommendedName>
        <fullName evidence="7">TPR-like protein</fullName>
    </recommendedName>
</protein>
<gene>
    <name evidence="5" type="ORF">VKT23_000104</name>
</gene>
<feature type="repeat" description="TPR" evidence="3">
    <location>
        <begin position="8"/>
        <end position="41"/>
    </location>
</feature>
<name>A0ABR1K523_9AGAR</name>
<evidence type="ECO:0000313" key="5">
    <source>
        <dbReference type="EMBL" id="KAK7471996.1"/>
    </source>
</evidence>